<name>A0A5C3FCF8_9BASI</name>
<gene>
    <name evidence="1" type="ORF">PSFLO_07521</name>
</gene>
<organism evidence="1 2">
    <name type="scientific">Pseudozyma flocculosa</name>
    <dbReference type="NCBI Taxonomy" id="84751"/>
    <lineage>
        <taxon>Eukaryota</taxon>
        <taxon>Fungi</taxon>
        <taxon>Dikarya</taxon>
        <taxon>Basidiomycota</taxon>
        <taxon>Ustilaginomycotina</taxon>
        <taxon>Ustilaginomycetes</taxon>
        <taxon>Ustilaginales</taxon>
        <taxon>Ustilaginaceae</taxon>
        <taxon>Pseudozyma</taxon>
    </lineage>
</organism>
<keyword evidence="2" id="KW-1185">Reference proteome</keyword>
<dbReference type="PROSITE" id="PS51257">
    <property type="entry name" value="PROKAR_LIPOPROTEIN"/>
    <property type="match status" value="1"/>
</dbReference>
<reference evidence="1 2" key="1">
    <citation type="submission" date="2018-03" db="EMBL/GenBank/DDBJ databases">
        <authorList>
            <person name="Guldener U."/>
        </authorList>
    </citation>
    <scope>NUCLEOTIDE SEQUENCE [LARGE SCALE GENOMIC DNA]</scope>
    <source>
        <strain evidence="1 2">DAOM196992</strain>
    </source>
</reference>
<sequence>MAGGRLAAGSQAAWAAVWLACWADGSGGWLAGPRWQLAAGWLAGRVGRLSWAGWAWRLVTGGCWQLAEWLGRAAAAGLRGQGQATGPGGRQS</sequence>
<dbReference type="AlphaFoldDB" id="A0A5C3FCF8"/>
<evidence type="ECO:0000313" key="2">
    <source>
        <dbReference type="Proteomes" id="UP000323386"/>
    </source>
</evidence>
<dbReference type="Proteomes" id="UP000323386">
    <property type="component" value="Unassembled WGS sequence"/>
</dbReference>
<dbReference type="EMBL" id="OOIP01000035">
    <property type="protein sequence ID" value="SPO42038.1"/>
    <property type="molecule type" value="Genomic_DNA"/>
</dbReference>
<evidence type="ECO:0000313" key="1">
    <source>
        <dbReference type="EMBL" id="SPO42038.1"/>
    </source>
</evidence>
<accession>A0A5C3FCF8</accession>
<protein>
    <submittedName>
        <fullName evidence="1">Uncharacterized protein</fullName>
    </submittedName>
</protein>
<proteinExistence type="predicted"/>